<protein>
    <submittedName>
        <fullName evidence="1">Uncharacterized protein</fullName>
    </submittedName>
</protein>
<name>A0ACC2LES4_PERAE</name>
<comment type="caution">
    <text evidence="1">The sequence shown here is derived from an EMBL/GenBank/DDBJ whole genome shotgun (WGS) entry which is preliminary data.</text>
</comment>
<organism evidence="1 2">
    <name type="scientific">Persea americana</name>
    <name type="common">Avocado</name>
    <dbReference type="NCBI Taxonomy" id="3435"/>
    <lineage>
        <taxon>Eukaryota</taxon>
        <taxon>Viridiplantae</taxon>
        <taxon>Streptophyta</taxon>
        <taxon>Embryophyta</taxon>
        <taxon>Tracheophyta</taxon>
        <taxon>Spermatophyta</taxon>
        <taxon>Magnoliopsida</taxon>
        <taxon>Magnoliidae</taxon>
        <taxon>Laurales</taxon>
        <taxon>Lauraceae</taxon>
        <taxon>Persea</taxon>
    </lineage>
</organism>
<sequence length="309" mass="35140">MEYADAEEDHIQRTKWMLPILSVDLLMLEKQIPFVVLEHIYLLVIGPSIGMKSLEDVAFDFFKHLILRNDDMPEGPPYVVHHLLHLCLLHITPFCTTPPRTSDNQETTGYQPLANTDPNASHTISPTAMMDYKLPFIPPASEIEYRGIKLGRKENTSVIDVELTGKVLKIPTLSLNSASLGILQNLVALEQCSQKYGNHCTSYANLMKQLIHSPKDVAILEGYKIFELSSGSDKELAQLFDRIYKGVSPHLKQSYLSELYKEVNKFEETMTRRVVVQITRILFDSPWIVIELTSTLVTVVLTSFNFIFK</sequence>
<gene>
    <name evidence="1" type="ORF">MRB53_025286</name>
</gene>
<dbReference type="EMBL" id="CM056816">
    <property type="protein sequence ID" value="KAJ8631950.1"/>
    <property type="molecule type" value="Genomic_DNA"/>
</dbReference>
<accession>A0ACC2LES4</accession>
<evidence type="ECO:0000313" key="1">
    <source>
        <dbReference type="EMBL" id="KAJ8631950.1"/>
    </source>
</evidence>
<evidence type="ECO:0000313" key="2">
    <source>
        <dbReference type="Proteomes" id="UP001234297"/>
    </source>
</evidence>
<keyword evidence="2" id="KW-1185">Reference proteome</keyword>
<proteinExistence type="predicted"/>
<dbReference type="Proteomes" id="UP001234297">
    <property type="component" value="Chromosome 8"/>
</dbReference>
<reference evidence="1 2" key="1">
    <citation type="journal article" date="2022" name="Hortic Res">
        <title>A haplotype resolved chromosomal level avocado genome allows analysis of novel avocado genes.</title>
        <authorList>
            <person name="Nath O."/>
            <person name="Fletcher S.J."/>
            <person name="Hayward A."/>
            <person name="Shaw L.M."/>
            <person name="Masouleh A.K."/>
            <person name="Furtado A."/>
            <person name="Henry R.J."/>
            <person name="Mitter N."/>
        </authorList>
    </citation>
    <scope>NUCLEOTIDE SEQUENCE [LARGE SCALE GENOMIC DNA]</scope>
    <source>
        <strain evidence="2">cv. Hass</strain>
    </source>
</reference>